<feature type="domain" description="N-acetyltransferase" evidence="2">
    <location>
        <begin position="3"/>
        <end position="89"/>
    </location>
</feature>
<protein>
    <submittedName>
        <fullName evidence="3">N-acetyltransferase</fullName>
    </submittedName>
</protein>
<evidence type="ECO:0000259" key="1">
    <source>
        <dbReference type="PROSITE" id="PS51186"/>
    </source>
</evidence>
<evidence type="ECO:0000313" key="4">
    <source>
        <dbReference type="Proteomes" id="UP000607645"/>
    </source>
</evidence>
<dbReference type="PROSITE" id="PS51729">
    <property type="entry name" value="GNAT_YJDJ"/>
    <property type="match status" value="1"/>
</dbReference>
<comment type="caution">
    <text evidence="3">The sequence shown here is derived from an EMBL/GenBank/DDBJ whole genome shotgun (WGS) entry which is preliminary data.</text>
</comment>
<organism evidence="3 4">
    <name type="scientific">Lawsonibacter faecis</name>
    <dbReference type="NCBI Taxonomy" id="2763052"/>
    <lineage>
        <taxon>Bacteria</taxon>
        <taxon>Bacillati</taxon>
        <taxon>Bacillota</taxon>
        <taxon>Clostridia</taxon>
        <taxon>Eubacteriales</taxon>
        <taxon>Oscillospiraceae</taxon>
        <taxon>Lawsonibacter</taxon>
    </lineage>
</organism>
<evidence type="ECO:0000259" key="2">
    <source>
        <dbReference type="PROSITE" id="PS51729"/>
    </source>
</evidence>
<proteinExistence type="predicted"/>
<dbReference type="Proteomes" id="UP000607645">
    <property type="component" value="Unassembled WGS sequence"/>
</dbReference>
<dbReference type="InterPro" id="IPR045057">
    <property type="entry name" value="Gcn5-rel_NAT"/>
</dbReference>
<dbReference type="PANTHER" id="PTHR31435">
    <property type="entry name" value="PROTEIN NATD1"/>
    <property type="match status" value="1"/>
</dbReference>
<dbReference type="PANTHER" id="PTHR31435:SF9">
    <property type="entry name" value="PROTEIN NATD1"/>
    <property type="match status" value="1"/>
</dbReference>
<dbReference type="SUPFAM" id="SSF55729">
    <property type="entry name" value="Acyl-CoA N-acyltransferases (Nat)"/>
    <property type="match status" value="1"/>
</dbReference>
<dbReference type="AlphaFoldDB" id="A0A8J6MG21"/>
<accession>A0A8J6MG21</accession>
<gene>
    <name evidence="3" type="ORF">H8S62_03390</name>
</gene>
<dbReference type="PROSITE" id="PS51186">
    <property type="entry name" value="GNAT"/>
    <property type="match status" value="1"/>
</dbReference>
<keyword evidence="4" id="KW-1185">Reference proteome</keyword>
<dbReference type="RefSeq" id="WP_155149357.1">
    <property type="nucleotide sequence ID" value="NZ_JACOPQ010000002.1"/>
</dbReference>
<dbReference type="CDD" id="cd04301">
    <property type="entry name" value="NAT_SF"/>
    <property type="match status" value="1"/>
</dbReference>
<feature type="domain" description="N-acetyltransferase" evidence="1">
    <location>
        <begin position="1"/>
        <end position="89"/>
    </location>
</feature>
<dbReference type="InterPro" id="IPR016181">
    <property type="entry name" value="Acyl_CoA_acyltransferase"/>
</dbReference>
<evidence type="ECO:0000313" key="3">
    <source>
        <dbReference type="EMBL" id="MBC5736053.1"/>
    </source>
</evidence>
<dbReference type="Pfam" id="PF14542">
    <property type="entry name" value="Acetyltransf_CG"/>
    <property type="match status" value="1"/>
</dbReference>
<dbReference type="InterPro" id="IPR031165">
    <property type="entry name" value="GNAT_YJDJ"/>
</dbReference>
<dbReference type="EMBL" id="JACOPQ010000002">
    <property type="protein sequence ID" value="MBC5736053.1"/>
    <property type="molecule type" value="Genomic_DNA"/>
</dbReference>
<dbReference type="GO" id="GO:0016747">
    <property type="term" value="F:acyltransferase activity, transferring groups other than amino-acyl groups"/>
    <property type="evidence" value="ECO:0007669"/>
    <property type="project" value="InterPro"/>
</dbReference>
<name>A0A8J6MG21_9FIRM</name>
<dbReference type="Gene3D" id="3.40.630.30">
    <property type="match status" value="1"/>
</dbReference>
<sequence length="89" mass="9835">MEFHHETGRVYVLGEDGSVLAQVTFPEAAGRADINHTFVDPSLRGQGVAGRLMEEAVSRLRAEGRKARATCSYAVKWFGEHPEHADLLK</sequence>
<dbReference type="InterPro" id="IPR000182">
    <property type="entry name" value="GNAT_dom"/>
</dbReference>
<reference evidence="3" key="1">
    <citation type="submission" date="2020-08" db="EMBL/GenBank/DDBJ databases">
        <title>Genome public.</title>
        <authorList>
            <person name="Liu C."/>
            <person name="Sun Q."/>
        </authorList>
    </citation>
    <scope>NUCLEOTIDE SEQUENCE</scope>
    <source>
        <strain evidence="3">NSJ-52</strain>
    </source>
</reference>